<dbReference type="AlphaFoldDB" id="A0AB39P2J8"/>
<proteinExistence type="predicted"/>
<dbReference type="PROSITE" id="PS51000">
    <property type="entry name" value="HTH_DEOR_2"/>
    <property type="match status" value="1"/>
</dbReference>
<evidence type="ECO:0000313" key="4">
    <source>
        <dbReference type="EMBL" id="XDQ24910.1"/>
    </source>
</evidence>
<dbReference type="PANTHER" id="PTHR34580:SF1">
    <property type="entry name" value="PROTEIN PAFC"/>
    <property type="match status" value="1"/>
</dbReference>
<accession>A0AB39P2J8</accession>
<dbReference type="InterPro" id="IPR013196">
    <property type="entry name" value="HTH_11"/>
</dbReference>
<reference evidence="4" key="1">
    <citation type="submission" date="2024-07" db="EMBL/GenBank/DDBJ databases">
        <authorList>
            <person name="Yu S.T."/>
        </authorList>
    </citation>
    <scope>NUCLEOTIDE SEQUENCE</scope>
    <source>
        <strain evidence="4">R21</strain>
    </source>
</reference>
<dbReference type="RefSeq" id="WP_369231981.1">
    <property type="nucleotide sequence ID" value="NZ_CP163435.1"/>
</dbReference>
<dbReference type="PIRSF" id="PIRSF016838">
    <property type="entry name" value="PafC"/>
    <property type="match status" value="1"/>
</dbReference>
<evidence type="ECO:0000256" key="2">
    <source>
        <dbReference type="ARBA" id="ARBA00023163"/>
    </source>
</evidence>
<evidence type="ECO:0000259" key="3">
    <source>
        <dbReference type="PROSITE" id="PS51000"/>
    </source>
</evidence>
<feature type="domain" description="HTH deoR-type" evidence="3">
    <location>
        <begin position="2"/>
        <end position="57"/>
    </location>
</feature>
<dbReference type="Pfam" id="PF25583">
    <property type="entry name" value="WCX"/>
    <property type="match status" value="1"/>
</dbReference>
<dbReference type="EMBL" id="CP163435">
    <property type="protein sequence ID" value="XDQ24910.1"/>
    <property type="molecule type" value="Genomic_DNA"/>
</dbReference>
<keyword evidence="2" id="KW-0804">Transcription</keyword>
<name>A0AB39P2J8_9ACTN</name>
<sequence length="318" mass="34615">MKSARLVSILLLLQTRGRMTAAQLAEELEVSVRTVYRDVEALGAAGVPLYGDAGHAGGYRLLDGYRTRLTGLTADEAEALFLAGAPGPAAELGLGSVLAAAQLKVRAALPAELRAHADRISGRFHLDTPGWYADADEAPYLPAVADAVWNSRVLNILYRRWAVPTDVERRLEPYGLVLKAGRWYVVAGPGPRTFRVDQILELAATDEEFTRPDDFDLAAYWTGYQRDFHDRLHRAEALIRLAPGTTVPRAAPADGPPDEEGWTLARVPIESVERAHGEFLGLGTAIEVLEPAELRDRLARTVAELAERYGNSRASGGD</sequence>
<dbReference type="InterPro" id="IPR001034">
    <property type="entry name" value="DeoR_HTH"/>
</dbReference>
<dbReference type="Pfam" id="PF08279">
    <property type="entry name" value="HTH_11"/>
    <property type="match status" value="1"/>
</dbReference>
<dbReference type="InterPro" id="IPR026881">
    <property type="entry name" value="WYL_dom"/>
</dbReference>
<dbReference type="Pfam" id="PF13280">
    <property type="entry name" value="WYL"/>
    <property type="match status" value="1"/>
</dbReference>
<dbReference type="InterPro" id="IPR057727">
    <property type="entry name" value="WCX_dom"/>
</dbReference>
<evidence type="ECO:0000256" key="1">
    <source>
        <dbReference type="ARBA" id="ARBA00023015"/>
    </source>
</evidence>
<gene>
    <name evidence="4" type="ORF">AB5J56_09550</name>
</gene>
<organism evidence="4">
    <name type="scientific">Streptomyces sp. R21</name>
    <dbReference type="NCBI Taxonomy" id="3238627"/>
    <lineage>
        <taxon>Bacteria</taxon>
        <taxon>Bacillati</taxon>
        <taxon>Actinomycetota</taxon>
        <taxon>Actinomycetes</taxon>
        <taxon>Kitasatosporales</taxon>
        <taxon>Streptomycetaceae</taxon>
        <taxon>Streptomyces</taxon>
    </lineage>
</organism>
<dbReference type="PROSITE" id="PS52050">
    <property type="entry name" value="WYL"/>
    <property type="match status" value="1"/>
</dbReference>
<dbReference type="SUPFAM" id="SSF46785">
    <property type="entry name" value="Winged helix' DNA-binding domain"/>
    <property type="match status" value="1"/>
</dbReference>
<dbReference type="Gene3D" id="1.10.10.10">
    <property type="entry name" value="Winged helix-like DNA-binding domain superfamily/Winged helix DNA-binding domain"/>
    <property type="match status" value="1"/>
</dbReference>
<dbReference type="PANTHER" id="PTHR34580">
    <property type="match status" value="1"/>
</dbReference>
<protein>
    <submittedName>
        <fullName evidence="4">Helix-turn-helix transcriptional regulator</fullName>
    </submittedName>
</protein>
<dbReference type="InterPro" id="IPR051534">
    <property type="entry name" value="CBASS_pafABC_assoc_protein"/>
</dbReference>
<dbReference type="InterPro" id="IPR036390">
    <property type="entry name" value="WH_DNA-bd_sf"/>
</dbReference>
<dbReference type="GO" id="GO:0003700">
    <property type="term" value="F:DNA-binding transcription factor activity"/>
    <property type="evidence" value="ECO:0007669"/>
    <property type="project" value="InterPro"/>
</dbReference>
<dbReference type="InterPro" id="IPR036388">
    <property type="entry name" value="WH-like_DNA-bd_sf"/>
</dbReference>
<dbReference type="InterPro" id="IPR028349">
    <property type="entry name" value="PafC-like"/>
</dbReference>
<keyword evidence="1" id="KW-0805">Transcription regulation</keyword>